<dbReference type="AlphaFoldDB" id="A0A5D3BYQ3"/>
<dbReference type="Proteomes" id="UP000321947">
    <property type="component" value="Unassembled WGS sequence"/>
</dbReference>
<evidence type="ECO:0000256" key="1">
    <source>
        <dbReference type="SAM" id="MobiDB-lite"/>
    </source>
</evidence>
<dbReference type="EMBL" id="SSTD01014481">
    <property type="protein sequence ID" value="TYK04240.1"/>
    <property type="molecule type" value="Genomic_DNA"/>
</dbReference>
<comment type="caution">
    <text evidence="2">The sequence shown here is derived from an EMBL/GenBank/DDBJ whole genome shotgun (WGS) entry which is preliminary data.</text>
</comment>
<reference evidence="2 3" key="1">
    <citation type="submission" date="2019-08" db="EMBL/GenBank/DDBJ databases">
        <title>Draft genome sequences of two oriental melons (Cucumis melo L. var makuwa).</title>
        <authorList>
            <person name="Kwon S.-Y."/>
        </authorList>
    </citation>
    <scope>NUCLEOTIDE SEQUENCE [LARGE SCALE GENOMIC DNA]</scope>
    <source>
        <strain evidence="3">cv. Chang Bougi</strain>
        <tissue evidence="2">Leaf</tissue>
    </source>
</reference>
<proteinExistence type="predicted"/>
<feature type="region of interest" description="Disordered" evidence="1">
    <location>
        <begin position="151"/>
        <end position="170"/>
    </location>
</feature>
<protein>
    <submittedName>
        <fullName evidence="2">Retrotransposon protein</fullName>
    </submittedName>
</protein>
<gene>
    <name evidence="2" type="ORF">E5676_scaffold758G00150</name>
</gene>
<sequence length="263" mass="29947">MTYCDDVDEGDSTYATTTASEDIHYIETTNEWSQCMSTSNRASRHVWTKEEEGTLVECLMELVPMRDGNRIMVRFGQVTLHTWPLPKCRGQHAVALSGTMNRNESLQRKHYLIIGLAKGLLNKPFSYYDELTYVFGRDRVMGQFAETFADVGSNEPGGASDGRTGSRGSQREVDVEGIHLALDQTNEQLRMIAEWPARALANDNHVHTKFFCILRKMPELTSFDRALLQRHLLSCMDDLRGFVLMPEDEREGFCGVLLRDITR</sequence>
<name>A0A5D3BYQ3_CUCMM</name>
<dbReference type="PANTHER" id="PTHR46250:SF15">
    <property type="entry name" value="OS01G0523800 PROTEIN"/>
    <property type="match status" value="1"/>
</dbReference>
<evidence type="ECO:0000313" key="2">
    <source>
        <dbReference type="EMBL" id="TYK04240.1"/>
    </source>
</evidence>
<dbReference type="PANTHER" id="PTHR46250">
    <property type="entry name" value="MYB/SANT-LIKE DNA-BINDING DOMAIN PROTEIN-RELATED"/>
    <property type="match status" value="1"/>
</dbReference>
<accession>A0A5D3BYQ3</accession>
<evidence type="ECO:0000313" key="3">
    <source>
        <dbReference type="Proteomes" id="UP000321947"/>
    </source>
</evidence>
<organism evidence="2 3">
    <name type="scientific">Cucumis melo var. makuwa</name>
    <name type="common">Oriental melon</name>
    <dbReference type="NCBI Taxonomy" id="1194695"/>
    <lineage>
        <taxon>Eukaryota</taxon>
        <taxon>Viridiplantae</taxon>
        <taxon>Streptophyta</taxon>
        <taxon>Embryophyta</taxon>
        <taxon>Tracheophyta</taxon>
        <taxon>Spermatophyta</taxon>
        <taxon>Magnoliopsida</taxon>
        <taxon>eudicotyledons</taxon>
        <taxon>Gunneridae</taxon>
        <taxon>Pentapetalae</taxon>
        <taxon>rosids</taxon>
        <taxon>fabids</taxon>
        <taxon>Cucurbitales</taxon>
        <taxon>Cucurbitaceae</taxon>
        <taxon>Benincaseae</taxon>
        <taxon>Cucumis</taxon>
    </lineage>
</organism>